<accession>A0A1X9NCW0</accession>
<dbReference type="AlphaFoldDB" id="A0A1X9NCW0"/>
<dbReference type="KEGG" id="osg:BST96_04090"/>
<dbReference type="STRING" id="716816.BST96_04090"/>
<dbReference type="RefSeq" id="WP_085757470.1">
    <property type="nucleotide sequence ID" value="NZ_CP019343.1"/>
</dbReference>
<dbReference type="Pfam" id="PF08874">
    <property type="entry name" value="DUF1835"/>
    <property type="match status" value="1"/>
</dbReference>
<dbReference type="InterPro" id="IPR014973">
    <property type="entry name" value="DUF1835"/>
</dbReference>
<evidence type="ECO:0000313" key="4">
    <source>
        <dbReference type="Proteomes" id="UP000193450"/>
    </source>
</evidence>
<organism evidence="3 4">
    <name type="scientific">Oceanicoccus sagamiensis</name>
    <dbReference type="NCBI Taxonomy" id="716816"/>
    <lineage>
        <taxon>Bacteria</taxon>
        <taxon>Pseudomonadati</taxon>
        <taxon>Pseudomonadota</taxon>
        <taxon>Gammaproteobacteria</taxon>
        <taxon>Cellvibrionales</taxon>
        <taxon>Spongiibacteraceae</taxon>
        <taxon>Oceanicoccus</taxon>
    </lineage>
</organism>
<gene>
    <name evidence="3" type="ORF">BST96_04090</name>
</gene>
<proteinExistence type="predicted"/>
<feature type="domain" description="DUF1835" evidence="2">
    <location>
        <begin position="106"/>
        <end position="216"/>
    </location>
</feature>
<dbReference type="OrthoDB" id="127805at2"/>
<keyword evidence="4" id="KW-1185">Reference proteome</keyword>
<dbReference type="Proteomes" id="UP000193450">
    <property type="component" value="Chromosome"/>
</dbReference>
<dbReference type="EMBL" id="CP019343">
    <property type="protein sequence ID" value="ARN73359.1"/>
    <property type="molecule type" value="Genomic_DNA"/>
</dbReference>
<evidence type="ECO:0000259" key="2">
    <source>
        <dbReference type="Pfam" id="PF08874"/>
    </source>
</evidence>
<name>A0A1X9NCW0_9GAMM</name>
<sequence length="433" mass="49340">MTDNSTRGNTPFRLNLEQQKKRAKELLRAYQENKAEAFARFKQSHPQYTNEQADTAPRLADAQLVIARELGVASWTKLKQHIDEMSNNQRLIKTQQIAPDSDLTTLHIRCGTDIENTLKEAGFSGAFLDYKDPVCQGPVVKSDQYHQIRAEFIAKVYGDLVNLSYEEIYQDSLAEQQSIQTLANHYQRVVLWFEHDTFDQLLLIKLLAELAKYPQPAVLEIVSPNQFPGTARFIGLGQLPPEAIYLLWSKRETITNAQLQLGTEAWDALCQDSPEQLAVLMKQPHCQQLPHLPAAIHRHLQELPATDNGLGLTEQLTLEILKQQARPCGQLFKALMTVYEPLPWLGDLMFWHIVKGLAEGDEPLVLIQENNEQHWPNYHAVLSEQGLAVLKGESDYLSFRPDAYWLGGVEIKPKAANWRWDKKTAQPRWGFSA</sequence>
<evidence type="ECO:0000313" key="3">
    <source>
        <dbReference type="EMBL" id="ARN73359.1"/>
    </source>
</evidence>
<keyword evidence="1" id="KW-0175">Coiled coil</keyword>
<reference evidence="3 4" key="1">
    <citation type="submission" date="2016-11" db="EMBL/GenBank/DDBJ databases">
        <title>Trade-off between light-utilization and light-protection in marine flavobacteria.</title>
        <authorList>
            <person name="Kumagai Y."/>
        </authorList>
    </citation>
    <scope>NUCLEOTIDE SEQUENCE [LARGE SCALE GENOMIC DNA]</scope>
    <source>
        <strain evidence="3 4">NBRC 107125</strain>
    </source>
</reference>
<evidence type="ECO:0000256" key="1">
    <source>
        <dbReference type="SAM" id="Coils"/>
    </source>
</evidence>
<protein>
    <recommendedName>
        <fullName evidence="2">DUF1835 domain-containing protein</fullName>
    </recommendedName>
</protein>
<feature type="coiled-coil region" evidence="1">
    <location>
        <begin position="13"/>
        <end position="40"/>
    </location>
</feature>